<dbReference type="InterPro" id="IPR027469">
    <property type="entry name" value="Cation_efflux_TMD_sf"/>
</dbReference>
<evidence type="ECO:0000313" key="13">
    <source>
        <dbReference type="Proteomes" id="UP001318040"/>
    </source>
</evidence>
<keyword evidence="10" id="KW-0968">Cytoplasmic vesicle</keyword>
<keyword evidence="13" id="KW-1185">Reference proteome</keyword>
<dbReference type="GO" id="GO:0030672">
    <property type="term" value="C:synaptic vesicle membrane"/>
    <property type="evidence" value="ECO:0007669"/>
    <property type="project" value="UniProtKB-SubCell"/>
</dbReference>
<reference evidence="14" key="1">
    <citation type="submission" date="2025-08" db="UniProtKB">
        <authorList>
            <consortium name="RefSeq"/>
        </authorList>
    </citation>
    <scope>IDENTIFICATION</scope>
    <source>
        <tissue evidence="14">Sperm</tissue>
    </source>
</reference>
<accession>A0AAJ7SJB0</accession>
<evidence type="ECO:0000256" key="8">
    <source>
        <dbReference type="ARBA" id="ARBA00023018"/>
    </source>
</evidence>
<dbReference type="GO" id="GO:0008270">
    <property type="term" value="F:zinc ion binding"/>
    <property type="evidence" value="ECO:0007669"/>
    <property type="project" value="TreeGrafter"/>
</dbReference>
<keyword evidence="6" id="KW-0862">Zinc</keyword>
<evidence type="ECO:0000256" key="5">
    <source>
        <dbReference type="ARBA" id="ARBA00022753"/>
    </source>
</evidence>
<feature type="transmembrane region" description="Helical" evidence="12">
    <location>
        <begin position="125"/>
        <end position="148"/>
    </location>
</feature>
<feature type="transmembrane region" description="Helical" evidence="12">
    <location>
        <begin position="190"/>
        <end position="210"/>
    </location>
</feature>
<evidence type="ECO:0000256" key="4">
    <source>
        <dbReference type="ARBA" id="ARBA00022692"/>
    </source>
</evidence>
<dbReference type="SUPFAM" id="SSF161111">
    <property type="entry name" value="Cation efflux protein transmembrane domain-like"/>
    <property type="match status" value="1"/>
</dbReference>
<evidence type="ECO:0000256" key="10">
    <source>
        <dbReference type="ARBA" id="ARBA00023329"/>
    </source>
</evidence>
<evidence type="ECO:0000256" key="11">
    <source>
        <dbReference type="SAM" id="MobiDB-lite"/>
    </source>
</evidence>
<evidence type="ECO:0000313" key="14">
    <source>
        <dbReference type="RefSeq" id="XP_032800382.1"/>
    </source>
</evidence>
<dbReference type="GO" id="GO:0031901">
    <property type="term" value="C:early endosome membrane"/>
    <property type="evidence" value="ECO:0007669"/>
    <property type="project" value="UniProtKB-SubCell"/>
</dbReference>
<feature type="transmembrane region" description="Helical" evidence="12">
    <location>
        <begin position="61"/>
        <end position="85"/>
    </location>
</feature>
<feature type="compositionally biased region" description="Polar residues" evidence="11">
    <location>
        <begin position="1"/>
        <end position="10"/>
    </location>
</feature>
<organism evidence="13 14">
    <name type="scientific">Petromyzon marinus</name>
    <name type="common">Sea lamprey</name>
    <dbReference type="NCBI Taxonomy" id="7757"/>
    <lineage>
        <taxon>Eukaryota</taxon>
        <taxon>Metazoa</taxon>
        <taxon>Chordata</taxon>
        <taxon>Craniata</taxon>
        <taxon>Vertebrata</taxon>
        <taxon>Cyclostomata</taxon>
        <taxon>Hyperoartia</taxon>
        <taxon>Petromyzontiformes</taxon>
        <taxon>Petromyzontidae</taxon>
        <taxon>Petromyzon</taxon>
    </lineage>
</organism>
<dbReference type="AlphaFoldDB" id="A0AAJ7SJB0"/>
<comment type="subcellular location">
    <subcellularLocation>
        <location evidence="2">Cytoplasmic vesicle</location>
        <location evidence="2">Secretory vesicle</location>
        <location evidence="2">Synaptic vesicle membrane</location>
        <topology evidence="2">Multi-pass membrane protein</topology>
    </subcellularLocation>
    <subcellularLocation>
        <location evidence="1">Early endosome membrane</location>
    </subcellularLocation>
</comment>
<dbReference type="GeneID" id="116937411"/>
<dbReference type="InterPro" id="IPR026765">
    <property type="entry name" value="Tmem163"/>
</dbReference>
<sequence length="262" mass="28092">MEAAVQSNGQGPKGEAGSKPQPGLTLDPLQHLDGPEWLQTGLLESSQRLKPQEAQNYRRKALVISWLSIFITLALAVAAFTVSAMRSSASAFGFGFDALLDVLSSAIVAWRYSNAAAVHSAMREYMACVVLGVVFIISSLCIEGKAIHDLAVKMLPDVDTFLFTVSILSGVLCLLLAAGKFLLGKVLTSCALITDGFNSLVGAVMGFSILASAEVFNHYPDIWYLDGSTGVLMGLVIFGYGVKLLVDMVPRVRRARLYENLG</sequence>
<proteinExistence type="inferred from homology"/>
<keyword evidence="5" id="KW-0967">Endosome</keyword>
<keyword evidence="9 12" id="KW-0472">Membrane</keyword>
<dbReference type="CTD" id="81615"/>
<dbReference type="RefSeq" id="XP_032800382.1">
    <property type="nucleotide sequence ID" value="XM_032944491.1"/>
</dbReference>
<evidence type="ECO:0000256" key="7">
    <source>
        <dbReference type="ARBA" id="ARBA00022989"/>
    </source>
</evidence>
<feature type="transmembrane region" description="Helical" evidence="12">
    <location>
        <begin position="160"/>
        <end position="183"/>
    </location>
</feature>
<evidence type="ECO:0000256" key="6">
    <source>
        <dbReference type="ARBA" id="ARBA00022833"/>
    </source>
</evidence>
<dbReference type="Proteomes" id="UP001318040">
    <property type="component" value="Chromosome 4"/>
</dbReference>
<dbReference type="Gene3D" id="1.20.1510.10">
    <property type="entry name" value="Cation efflux protein transmembrane domain"/>
    <property type="match status" value="1"/>
</dbReference>
<feature type="transmembrane region" description="Helical" evidence="12">
    <location>
        <begin position="222"/>
        <end position="246"/>
    </location>
</feature>
<protein>
    <submittedName>
        <fullName evidence="14">Transmembrane protein 163 isoform X1</fullName>
    </submittedName>
</protein>
<evidence type="ECO:0000256" key="3">
    <source>
        <dbReference type="ARBA" id="ARBA00008731"/>
    </source>
</evidence>
<feature type="transmembrane region" description="Helical" evidence="12">
    <location>
        <begin position="91"/>
        <end position="113"/>
    </location>
</feature>
<comment type="similarity">
    <text evidence="3">Belongs to the TMEM163 family.</text>
</comment>
<dbReference type="KEGG" id="pmrn:116937411"/>
<dbReference type="PANTHER" id="PTHR31937:SF2">
    <property type="entry name" value="TRANSMEMBRANE PROTEIN 163"/>
    <property type="match status" value="1"/>
</dbReference>
<gene>
    <name evidence="14" type="primary">TMEM163</name>
</gene>
<evidence type="ECO:0000256" key="12">
    <source>
        <dbReference type="SAM" id="Phobius"/>
    </source>
</evidence>
<dbReference type="PANTHER" id="PTHR31937">
    <property type="entry name" value="TRANSMEMBRANE PROTEIN 163"/>
    <property type="match status" value="1"/>
</dbReference>
<keyword evidence="4 12" id="KW-0812">Transmembrane</keyword>
<keyword evidence="7 12" id="KW-1133">Transmembrane helix</keyword>
<evidence type="ECO:0000256" key="9">
    <source>
        <dbReference type="ARBA" id="ARBA00023136"/>
    </source>
</evidence>
<name>A0AAJ7SJB0_PETMA</name>
<evidence type="ECO:0000256" key="1">
    <source>
        <dbReference type="ARBA" id="ARBA00004146"/>
    </source>
</evidence>
<keyword evidence="8" id="KW-0770">Synapse</keyword>
<feature type="region of interest" description="Disordered" evidence="11">
    <location>
        <begin position="1"/>
        <end position="26"/>
    </location>
</feature>
<evidence type="ECO:0000256" key="2">
    <source>
        <dbReference type="ARBA" id="ARBA00004644"/>
    </source>
</evidence>